<dbReference type="SUPFAM" id="SSF46785">
    <property type="entry name" value="Winged helix' DNA-binding domain"/>
    <property type="match status" value="1"/>
</dbReference>
<dbReference type="GO" id="GO:0003677">
    <property type="term" value="F:DNA binding"/>
    <property type="evidence" value="ECO:0007669"/>
    <property type="project" value="UniProtKB-KW"/>
</dbReference>
<dbReference type="Proteomes" id="UP000317557">
    <property type="component" value="Unassembled WGS sequence"/>
</dbReference>
<organism evidence="4 5">
    <name type="scientific">Gracilimonas mengyeensis</name>
    <dbReference type="NCBI Taxonomy" id="1302730"/>
    <lineage>
        <taxon>Bacteria</taxon>
        <taxon>Pseudomonadati</taxon>
        <taxon>Balneolota</taxon>
        <taxon>Balneolia</taxon>
        <taxon>Balneolales</taxon>
        <taxon>Balneolaceae</taxon>
        <taxon>Gracilimonas</taxon>
    </lineage>
</organism>
<name>A0A521CR33_9BACT</name>
<dbReference type="Pfam" id="PF08279">
    <property type="entry name" value="HTH_11"/>
    <property type="match status" value="1"/>
</dbReference>
<dbReference type="Pfam" id="PF25583">
    <property type="entry name" value="WCX"/>
    <property type="match status" value="1"/>
</dbReference>
<evidence type="ECO:0000313" key="5">
    <source>
        <dbReference type="Proteomes" id="UP000317557"/>
    </source>
</evidence>
<dbReference type="AlphaFoldDB" id="A0A521CR33"/>
<keyword evidence="5" id="KW-1185">Reference proteome</keyword>
<evidence type="ECO:0000313" key="4">
    <source>
        <dbReference type="EMBL" id="SMO61876.1"/>
    </source>
</evidence>
<proteinExistence type="predicted"/>
<dbReference type="PANTHER" id="PTHR34580:SF1">
    <property type="entry name" value="PROTEIN PAFC"/>
    <property type="match status" value="1"/>
</dbReference>
<accession>A0A521CR33</accession>
<dbReference type="InterPro" id="IPR028349">
    <property type="entry name" value="PafC-like"/>
</dbReference>
<dbReference type="EMBL" id="FXTP01000006">
    <property type="protein sequence ID" value="SMO61876.1"/>
    <property type="molecule type" value="Genomic_DNA"/>
</dbReference>
<dbReference type="InterPro" id="IPR036390">
    <property type="entry name" value="WH_DNA-bd_sf"/>
</dbReference>
<dbReference type="PANTHER" id="PTHR34580">
    <property type="match status" value="1"/>
</dbReference>
<feature type="domain" description="HTH deoR-type" evidence="3">
    <location>
        <begin position="4"/>
        <end position="62"/>
    </location>
</feature>
<protein>
    <submittedName>
        <fullName evidence="4">Predicted DNA-binding transcriptional regulator YafY, contains an HTH and WYL domains</fullName>
    </submittedName>
</protein>
<dbReference type="PROSITE" id="PS51000">
    <property type="entry name" value="HTH_DEOR_2"/>
    <property type="match status" value="1"/>
</dbReference>
<dbReference type="InterPro" id="IPR026881">
    <property type="entry name" value="WYL_dom"/>
</dbReference>
<sequence>MKNSERRMKLILLLQQPGKRLTVDELAERFGVSRRTIFRDFNALDEMNVPVTWDRYSGYGVIEGYKIPPLMFTSKELATIMVGLNFVKSQVNQELVDDAKGVELKIKNVLPDELKTFMTSLEGRTIVDPYLKFGGKKKKGGSWYLLSSAIAQKKRVQFRYTTKSGETDTRKIDPYILVFYEDHWNVIGKSHLRGEIRNFILENVEEVLILDEKYQLDNELDVEGLIFRSDSTSQLIILQVEKSEIERLEANLPAKIFKKTAQKNKKIKVEFYFDNLGYINQWLLQFGKKVEVVAPKSLIEERKKLLREMLGKVEGYEP</sequence>
<evidence type="ECO:0000256" key="2">
    <source>
        <dbReference type="ARBA" id="ARBA00023163"/>
    </source>
</evidence>
<evidence type="ECO:0000259" key="3">
    <source>
        <dbReference type="PROSITE" id="PS51000"/>
    </source>
</evidence>
<dbReference type="GO" id="GO:0003700">
    <property type="term" value="F:DNA-binding transcription factor activity"/>
    <property type="evidence" value="ECO:0007669"/>
    <property type="project" value="InterPro"/>
</dbReference>
<dbReference type="SMART" id="SM00420">
    <property type="entry name" value="HTH_DEOR"/>
    <property type="match status" value="1"/>
</dbReference>
<dbReference type="InterPro" id="IPR001034">
    <property type="entry name" value="DeoR_HTH"/>
</dbReference>
<dbReference type="OrthoDB" id="9815009at2"/>
<keyword evidence="2" id="KW-0804">Transcription</keyword>
<gene>
    <name evidence="4" type="ORF">SAMN06265219_10684</name>
</gene>
<evidence type="ECO:0000256" key="1">
    <source>
        <dbReference type="ARBA" id="ARBA00023015"/>
    </source>
</evidence>
<keyword evidence="4" id="KW-0238">DNA-binding</keyword>
<dbReference type="InterPro" id="IPR051534">
    <property type="entry name" value="CBASS_pafABC_assoc_protein"/>
</dbReference>
<dbReference type="PIRSF" id="PIRSF016838">
    <property type="entry name" value="PafC"/>
    <property type="match status" value="1"/>
</dbReference>
<dbReference type="PROSITE" id="PS52050">
    <property type="entry name" value="WYL"/>
    <property type="match status" value="1"/>
</dbReference>
<dbReference type="InterPro" id="IPR036388">
    <property type="entry name" value="WH-like_DNA-bd_sf"/>
</dbReference>
<dbReference type="Pfam" id="PF13280">
    <property type="entry name" value="WYL"/>
    <property type="match status" value="1"/>
</dbReference>
<dbReference type="InterPro" id="IPR057727">
    <property type="entry name" value="WCX_dom"/>
</dbReference>
<dbReference type="Gene3D" id="1.10.10.10">
    <property type="entry name" value="Winged helix-like DNA-binding domain superfamily/Winged helix DNA-binding domain"/>
    <property type="match status" value="1"/>
</dbReference>
<dbReference type="InterPro" id="IPR013196">
    <property type="entry name" value="HTH_11"/>
</dbReference>
<reference evidence="4 5" key="1">
    <citation type="submission" date="2017-05" db="EMBL/GenBank/DDBJ databases">
        <authorList>
            <person name="Varghese N."/>
            <person name="Submissions S."/>
        </authorList>
    </citation>
    <scope>NUCLEOTIDE SEQUENCE [LARGE SCALE GENOMIC DNA]</scope>
    <source>
        <strain evidence="4 5">DSM 21985</strain>
    </source>
</reference>
<keyword evidence="1" id="KW-0805">Transcription regulation</keyword>